<name>A0ACB9FGZ7_ARCLA</name>
<accession>A0ACB9FGZ7</accession>
<proteinExistence type="predicted"/>
<comment type="caution">
    <text evidence="1">The sequence shown here is derived from an EMBL/GenBank/DDBJ whole genome shotgun (WGS) entry which is preliminary data.</text>
</comment>
<dbReference type="EMBL" id="CM042047">
    <property type="protein sequence ID" value="KAI3770415.1"/>
    <property type="molecule type" value="Genomic_DNA"/>
</dbReference>
<keyword evidence="2" id="KW-1185">Reference proteome</keyword>
<gene>
    <name evidence="1" type="ORF">L6452_01547</name>
</gene>
<reference evidence="2" key="1">
    <citation type="journal article" date="2022" name="Mol. Ecol. Resour.">
        <title>The genomes of chicory, endive, great burdock and yacon provide insights into Asteraceae palaeo-polyploidization history and plant inulin production.</title>
        <authorList>
            <person name="Fan W."/>
            <person name="Wang S."/>
            <person name="Wang H."/>
            <person name="Wang A."/>
            <person name="Jiang F."/>
            <person name="Liu H."/>
            <person name="Zhao H."/>
            <person name="Xu D."/>
            <person name="Zhang Y."/>
        </authorList>
    </citation>
    <scope>NUCLEOTIDE SEQUENCE [LARGE SCALE GENOMIC DNA]</scope>
    <source>
        <strain evidence="2">cv. Niubang</strain>
    </source>
</reference>
<organism evidence="1 2">
    <name type="scientific">Arctium lappa</name>
    <name type="common">Greater burdock</name>
    <name type="synonym">Lappa major</name>
    <dbReference type="NCBI Taxonomy" id="4217"/>
    <lineage>
        <taxon>Eukaryota</taxon>
        <taxon>Viridiplantae</taxon>
        <taxon>Streptophyta</taxon>
        <taxon>Embryophyta</taxon>
        <taxon>Tracheophyta</taxon>
        <taxon>Spermatophyta</taxon>
        <taxon>Magnoliopsida</taxon>
        <taxon>eudicotyledons</taxon>
        <taxon>Gunneridae</taxon>
        <taxon>Pentapetalae</taxon>
        <taxon>asterids</taxon>
        <taxon>campanulids</taxon>
        <taxon>Asterales</taxon>
        <taxon>Asteraceae</taxon>
        <taxon>Carduoideae</taxon>
        <taxon>Cardueae</taxon>
        <taxon>Arctiinae</taxon>
        <taxon>Arctium</taxon>
    </lineage>
</organism>
<reference evidence="1 2" key="2">
    <citation type="journal article" date="2022" name="Mol. Ecol. Resour.">
        <title>The genomes of chicory, endive, great burdock and yacon provide insights into Asteraceae paleo-polyploidization history and plant inulin production.</title>
        <authorList>
            <person name="Fan W."/>
            <person name="Wang S."/>
            <person name="Wang H."/>
            <person name="Wang A."/>
            <person name="Jiang F."/>
            <person name="Liu H."/>
            <person name="Zhao H."/>
            <person name="Xu D."/>
            <person name="Zhang Y."/>
        </authorList>
    </citation>
    <scope>NUCLEOTIDE SEQUENCE [LARGE SCALE GENOMIC DNA]</scope>
    <source>
        <strain evidence="2">cv. Niubang</strain>
    </source>
</reference>
<evidence type="ECO:0000313" key="1">
    <source>
        <dbReference type="EMBL" id="KAI3770415.1"/>
    </source>
</evidence>
<protein>
    <submittedName>
        <fullName evidence="1">Uncharacterized protein</fullName>
    </submittedName>
</protein>
<dbReference type="Proteomes" id="UP001055879">
    <property type="component" value="Linkage Group LG01"/>
</dbReference>
<evidence type="ECO:0000313" key="2">
    <source>
        <dbReference type="Proteomes" id="UP001055879"/>
    </source>
</evidence>
<sequence>MKGSLDRKKVVLRHLAHNISQSAIMEQIDARFSGRYNWFCFRSGKNSLKCQSYSRLYIDFKQPEDVIEFAEFFDGHVFVNEKGTQFKTIVEYAPSQRVPKQWSKKDGREGTIEKDPEYLQFLELLAKPVENLPSAEIQLERKEAERAGTAKEAPIVTPLMDFVRQKRAAKGGPRRSLPNGKLTRRASGASSSSSTPLKRGSERRRTSTTMYVPRDTGKGRSGKEKSTYIQVQKRDDQSLSEKSVGSYAASGSLVLEEGRGSSGTSDIGKKKILLLKGKEKEIPHMTTGLSQQQSSLSVKLSHSSGALKQNQQREASGRIIRSILLNKDTQQNQSLAIQSEQHNSSRVMDRRPPRPPNVPPFLKDSNGLPDDMVAGHDLHGFYSEKQDKRTRNRDRPDRGVWTPLRRSDGSHASDESLSSSTSQSTQMPPDSAEGTHGEVNSDLSNARGGDFKPVGSGRGAHFSVDNGSHKHGARRGPSHNAKDADGSPNLSEGKPSKRGVSTGYGSYEKQVWVQKSSSGS</sequence>